<protein>
    <recommendedName>
        <fullName evidence="5">GTPase regulator-like protein</fullName>
    </recommendedName>
</protein>
<dbReference type="AlphaFoldDB" id="A0A087BGG6"/>
<reference evidence="3 4" key="1">
    <citation type="submission" date="2014-03" db="EMBL/GenBank/DDBJ databases">
        <title>Genomics of Bifidobacteria.</title>
        <authorList>
            <person name="Ventura M."/>
            <person name="Milani C."/>
            <person name="Lugli G.A."/>
        </authorList>
    </citation>
    <scope>NUCLEOTIDE SEQUENCE [LARGE SCALE GENOMIC DNA]</scope>
    <source>
        <strain evidence="3 4">LMG 11341</strain>
    </source>
</reference>
<feature type="transmembrane region" description="Helical" evidence="2">
    <location>
        <begin position="199"/>
        <end position="220"/>
    </location>
</feature>
<organism evidence="3 4">
    <name type="scientific">Bifidobacterium merycicum</name>
    <dbReference type="NCBI Taxonomy" id="78345"/>
    <lineage>
        <taxon>Bacteria</taxon>
        <taxon>Bacillati</taxon>
        <taxon>Actinomycetota</taxon>
        <taxon>Actinomycetes</taxon>
        <taxon>Bifidobacteriales</taxon>
        <taxon>Bifidobacteriaceae</taxon>
        <taxon>Bifidobacterium</taxon>
    </lineage>
</organism>
<dbReference type="RefSeq" id="WP_234356164.1">
    <property type="nucleotide sequence ID" value="NZ_CADAXU010000012.1"/>
</dbReference>
<feature type="compositionally biased region" description="Acidic residues" evidence="1">
    <location>
        <begin position="410"/>
        <end position="464"/>
    </location>
</feature>
<keyword evidence="4" id="KW-1185">Reference proteome</keyword>
<evidence type="ECO:0000313" key="4">
    <source>
        <dbReference type="Proteomes" id="UP000029060"/>
    </source>
</evidence>
<dbReference type="Proteomes" id="UP000029060">
    <property type="component" value="Unassembled WGS sequence"/>
</dbReference>
<feature type="compositionally biased region" description="Basic residues" evidence="1">
    <location>
        <begin position="269"/>
        <end position="278"/>
    </location>
</feature>
<feature type="compositionally biased region" description="Low complexity" evidence="1">
    <location>
        <begin position="351"/>
        <end position="360"/>
    </location>
</feature>
<keyword evidence="2" id="KW-1133">Transmembrane helix</keyword>
<feature type="transmembrane region" description="Helical" evidence="2">
    <location>
        <begin position="21"/>
        <end position="39"/>
    </location>
</feature>
<sequence length="464" mass="48930">MDNEPSAEKKARHHARLMRGVVTPILGLLAVASIGLGLMNATEWKPSRTITAQTQVSGSRYVVTDPGVSGLVDDDVKVNVSVGGAEKVCIASTSAKDATGWLSGETYTRLTGLEDWSTLSTVKATGDTSASADAAAEEQTGVDFKDSDMWRAVTCDERNVETEINAKNSSDVLLIDLGKKQNADVSLTWTRKTLPDFAMPFYFVGGLLALGAVLTASVFAMPPHRRRNKRVVSGMAGQLEEQEQQPIEEVSVKDAVAGSLSGLASAFKPRSRRSRRHAAASNDEIAQPTVVDPSARNLVADAAGDTEADDESVGEETSVISADELQAYFARLAQESGESFGMGTQTDAEADSGAGSGADSGTEDAAEDVTEAESTTEDATENAPEETETEAASESADSESDESDDKVTDETESDESAESNESESDESNESDETDASESDESDNNDTDSAESAPSDEESAEEEEA</sequence>
<keyword evidence="2" id="KW-0472">Membrane</keyword>
<gene>
    <name evidence="3" type="ORF">BMERY_1481</name>
</gene>
<feature type="region of interest" description="Disordered" evidence="1">
    <location>
        <begin position="338"/>
        <end position="464"/>
    </location>
</feature>
<evidence type="ECO:0000256" key="1">
    <source>
        <dbReference type="SAM" id="MobiDB-lite"/>
    </source>
</evidence>
<dbReference type="STRING" id="78345.BMERY_1481"/>
<accession>A0A087BGG6</accession>
<keyword evidence="2" id="KW-0812">Transmembrane</keyword>
<name>A0A087BGG6_9BIFI</name>
<evidence type="ECO:0000256" key="2">
    <source>
        <dbReference type="SAM" id="Phobius"/>
    </source>
</evidence>
<comment type="caution">
    <text evidence="3">The sequence shown here is derived from an EMBL/GenBank/DDBJ whole genome shotgun (WGS) entry which is preliminary data.</text>
</comment>
<dbReference type="eggNOG" id="ENOG5032SYI">
    <property type="taxonomic scope" value="Bacteria"/>
</dbReference>
<proteinExistence type="predicted"/>
<dbReference type="EMBL" id="JGZC01000007">
    <property type="protein sequence ID" value="KFI70116.1"/>
    <property type="molecule type" value="Genomic_DNA"/>
</dbReference>
<feature type="region of interest" description="Disordered" evidence="1">
    <location>
        <begin position="267"/>
        <end position="296"/>
    </location>
</feature>
<evidence type="ECO:0008006" key="5">
    <source>
        <dbReference type="Google" id="ProtNLM"/>
    </source>
</evidence>
<evidence type="ECO:0000313" key="3">
    <source>
        <dbReference type="EMBL" id="KFI70116.1"/>
    </source>
</evidence>
<feature type="compositionally biased region" description="Acidic residues" evidence="1">
    <location>
        <begin position="361"/>
        <end position="404"/>
    </location>
</feature>